<feature type="transmembrane region" description="Helical" evidence="1">
    <location>
        <begin position="157"/>
        <end position="177"/>
    </location>
</feature>
<comment type="caution">
    <text evidence="3">The sequence shown here is derived from an EMBL/GenBank/DDBJ whole genome shotgun (WGS) entry which is preliminary data.</text>
</comment>
<evidence type="ECO:0000313" key="4">
    <source>
        <dbReference type="Proteomes" id="UP000305921"/>
    </source>
</evidence>
<dbReference type="OrthoDB" id="4965457at2"/>
<dbReference type="EMBL" id="VAWE01000001">
    <property type="protein sequence ID" value="TLQ42048.1"/>
    <property type="molecule type" value="Genomic_DNA"/>
</dbReference>
<feature type="transmembrane region" description="Helical" evidence="1">
    <location>
        <begin position="12"/>
        <end position="30"/>
    </location>
</feature>
<keyword evidence="1" id="KW-1133">Transmembrane helix</keyword>
<protein>
    <recommendedName>
        <fullName evidence="2">DUF7224 domain-containing protein</fullName>
    </recommendedName>
</protein>
<keyword evidence="4" id="KW-1185">Reference proteome</keyword>
<proteinExistence type="predicted"/>
<organism evidence="3 4">
    <name type="scientific">Streptomyces marianii</name>
    <dbReference type="NCBI Taxonomy" id="1817406"/>
    <lineage>
        <taxon>Bacteria</taxon>
        <taxon>Bacillati</taxon>
        <taxon>Actinomycetota</taxon>
        <taxon>Actinomycetes</taxon>
        <taxon>Kitasatosporales</taxon>
        <taxon>Streptomycetaceae</taxon>
        <taxon>Streptomyces</taxon>
    </lineage>
</organism>
<feature type="transmembrane region" description="Helical" evidence="1">
    <location>
        <begin position="87"/>
        <end position="113"/>
    </location>
</feature>
<dbReference type="InterPro" id="IPR055648">
    <property type="entry name" value="DUF7224"/>
</dbReference>
<sequence length="424" mass="44071">MSPVLLRTTLRSSAATYVMPFLLGFVLVALGDDLSAWVTPHYWPSATGSSTFALPFVSAACAATAAWEGARLHRGAVFDQAPVRSPLAITVPVLLPVAVMGTLGMVTALLLSASAADTGWGIPDLGVILISLTVITANTLAGYLIGRTMSGVLAAPLALIAGFFLNAHPSSWSIYWLRHLVGGGLDSCCAADTVLDDRALWSAAVFTVAVCLAATLTIQRQGHVPALAAAVVLAASGFGLAAYIARDLGPEPVQARDTSALVCEGQQPRICLWPEVDDQPLVHREAAKSVDRLRKAGVSMPATLTMAQHPSPGTAKLGIPTNPRLADIPSGVASGLLPEPPTCALNGEPYPAAEAAGPVAAWLYATAGEPSDVVAGRFGPEEARLATAVMKQPRPAQLDWYERNRKALQSCSTPPQLAIAGSPR</sequence>
<feature type="transmembrane region" description="Helical" evidence="1">
    <location>
        <begin position="225"/>
        <end position="245"/>
    </location>
</feature>
<dbReference type="Proteomes" id="UP000305921">
    <property type="component" value="Unassembled WGS sequence"/>
</dbReference>
<dbReference type="Pfam" id="PF23866">
    <property type="entry name" value="DUF7224"/>
    <property type="match status" value="1"/>
</dbReference>
<name>A0A5R9DWT5_9ACTN</name>
<dbReference type="AlphaFoldDB" id="A0A5R9DWT5"/>
<gene>
    <name evidence="3" type="ORF">FEF34_01160</name>
</gene>
<keyword evidence="1" id="KW-0472">Membrane</keyword>
<evidence type="ECO:0000313" key="3">
    <source>
        <dbReference type="EMBL" id="TLQ42048.1"/>
    </source>
</evidence>
<feature type="transmembrane region" description="Helical" evidence="1">
    <location>
        <begin position="199"/>
        <end position="218"/>
    </location>
</feature>
<feature type="domain" description="DUF7224" evidence="2">
    <location>
        <begin position="270"/>
        <end position="411"/>
    </location>
</feature>
<feature type="transmembrane region" description="Helical" evidence="1">
    <location>
        <begin position="125"/>
        <end position="145"/>
    </location>
</feature>
<evidence type="ECO:0000256" key="1">
    <source>
        <dbReference type="SAM" id="Phobius"/>
    </source>
</evidence>
<accession>A0A5R9DWT5</accession>
<dbReference type="RefSeq" id="WP_138051458.1">
    <property type="nucleotide sequence ID" value="NZ_VAWE01000001.1"/>
</dbReference>
<evidence type="ECO:0000259" key="2">
    <source>
        <dbReference type="Pfam" id="PF23866"/>
    </source>
</evidence>
<keyword evidence="1" id="KW-0812">Transmembrane</keyword>
<reference evidence="3 4" key="1">
    <citation type="submission" date="2019-05" db="EMBL/GenBank/DDBJ databases">
        <title>Streptomyces marianii sp. nov., a novel marine actinomycete from southern coast of India.</title>
        <authorList>
            <person name="Iniyan A.M."/>
            <person name="Wink J."/>
            <person name="Ramprasad E."/>
            <person name="Ramana C.V."/>
            <person name="Bunk B."/>
            <person name="Sproer C."/>
            <person name="Joseph F.-J.R.S."/>
            <person name="Vincent S.G.P."/>
        </authorList>
    </citation>
    <scope>NUCLEOTIDE SEQUENCE [LARGE SCALE GENOMIC DNA]</scope>
    <source>
        <strain evidence="3 4">ICN19</strain>
    </source>
</reference>
<feature type="transmembrane region" description="Helical" evidence="1">
    <location>
        <begin position="42"/>
        <end position="67"/>
    </location>
</feature>